<keyword evidence="2" id="KW-1185">Reference proteome</keyword>
<gene>
    <name evidence="1" type="ORF">CKAN_01361700</name>
</gene>
<comment type="caution">
    <text evidence="1">The sequence shown here is derived from an EMBL/GenBank/DDBJ whole genome shotgun (WGS) entry which is preliminary data.</text>
</comment>
<protein>
    <submittedName>
        <fullName evidence="1">Uncharacterized protein</fullName>
    </submittedName>
</protein>
<dbReference type="OrthoDB" id="10675526at2759"/>
<dbReference type="Proteomes" id="UP000283530">
    <property type="component" value="Unassembled WGS sequence"/>
</dbReference>
<reference evidence="1 2" key="1">
    <citation type="journal article" date="2019" name="Nat. Plants">
        <title>Stout camphor tree genome fills gaps in understanding of flowering plant genome evolution.</title>
        <authorList>
            <person name="Chaw S.M."/>
            <person name="Liu Y.C."/>
            <person name="Wu Y.W."/>
            <person name="Wang H.Y."/>
            <person name="Lin C.I."/>
            <person name="Wu C.S."/>
            <person name="Ke H.M."/>
            <person name="Chang L.Y."/>
            <person name="Hsu C.Y."/>
            <person name="Yang H.T."/>
            <person name="Sudianto E."/>
            <person name="Hsu M.H."/>
            <person name="Wu K.P."/>
            <person name="Wang L.N."/>
            <person name="Leebens-Mack J.H."/>
            <person name="Tsai I.J."/>
        </authorList>
    </citation>
    <scope>NUCLEOTIDE SEQUENCE [LARGE SCALE GENOMIC DNA]</scope>
    <source>
        <strain evidence="2">cv. Chaw 1501</strain>
        <tissue evidence="1">Young leaves</tissue>
    </source>
</reference>
<evidence type="ECO:0000313" key="2">
    <source>
        <dbReference type="Proteomes" id="UP000283530"/>
    </source>
</evidence>
<evidence type="ECO:0000313" key="1">
    <source>
        <dbReference type="EMBL" id="RWR84791.1"/>
    </source>
</evidence>
<proteinExistence type="predicted"/>
<dbReference type="EMBL" id="QPKB01000005">
    <property type="protein sequence ID" value="RWR84791.1"/>
    <property type="molecule type" value="Genomic_DNA"/>
</dbReference>
<sequence>MKNFLGHKPNPNLSLTEICADAIRGYIKSEVQLSGIKKQETGIRFDKGDVLVGNQTTDVSIRCIRWCSIYISTFGKLSCEMQGR</sequence>
<accession>A0A3S3QI83</accession>
<name>A0A3S3QI83_9MAGN</name>
<dbReference type="AlphaFoldDB" id="A0A3S3QI83"/>
<organism evidence="1 2">
    <name type="scientific">Cinnamomum micranthum f. kanehirae</name>
    <dbReference type="NCBI Taxonomy" id="337451"/>
    <lineage>
        <taxon>Eukaryota</taxon>
        <taxon>Viridiplantae</taxon>
        <taxon>Streptophyta</taxon>
        <taxon>Embryophyta</taxon>
        <taxon>Tracheophyta</taxon>
        <taxon>Spermatophyta</taxon>
        <taxon>Magnoliopsida</taxon>
        <taxon>Magnoliidae</taxon>
        <taxon>Laurales</taxon>
        <taxon>Lauraceae</taxon>
        <taxon>Cinnamomum</taxon>
    </lineage>
</organism>